<dbReference type="SUPFAM" id="SSF53901">
    <property type="entry name" value="Thiolase-like"/>
    <property type="match status" value="1"/>
</dbReference>
<dbReference type="Pfam" id="PF13723">
    <property type="entry name" value="Ketoacyl-synt_2"/>
    <property type="match status" value="1"/>
</dbReference>
<feature type="domain" description="Beta-ketoacyl synthase-like N-terminal" evidence="1">
    <location>
        <begin position="37"/>
        <end position="198"/>
    </location>
</feature>
<sequence length="265" mass="26680">MTGMHLHVEGIGLWSSRLGDFTALRTLLAGGMPAAPAAPAPAAALLPANERRRAPESVRLAVEVAGQALAMSGRDPGTLACVFASAHGDQAITDEICTTLARAPAELSPTRFHHSVHNAPAGYWTIATGCRAPSSAVCAGIHSFGAALLEASTQALAEQRPVLLVCSDIAGRGPLLEMTGCSLAFGCALLLAPEAGATALARLRLQMPADHAASTPLPATLAGVADGNPAAAALPLLALLAGHGGHCRLALAATLDLPVNVESVA</sequence>
<accession>A0ABW8KN74</accession>
<reference evidence="2 3" key="1">
    <citation type="submission" date="2020-10" db="EMBL/GenBank/DDBJ databases">
        <title>Phylogeny of dyella-like bacteria.</title>
        <authorList>
            <person name="Fu J."/>
        </authorList>
    </citation>
    <scope>NUCLEOTIDE SEQUENCE [LARGE SCALE GENOMIC DNA]</scope>
    <source>
        <strain evidence="2 3">DKC-1</strain>
    </source>
</reference>
<dbReference type="InterPro" id="IPR014030">
    <property type="entry name" value="Ketoacyl_synth_N"/>
</dbReference>
<dbReference type="Gene3D" id="3.40.47.10">
    <property type="match status" value="1"/>
</dbReference>
<dbReference type="InterPro" id="IPR016039">
    <property type="entry name" value="Thiolase-like"/>
</dbReference>
<comment type="caution">
    <text evidence="2">The sequence shown here is derived from an EMBL/GenBank/DDBJ whole genome shotgun (WGS) entry which is preliminary data.</text>
</comment>
<evidence type="ECO:0000313" key="3">
    <source>
        <dbReference type="Proteomes" id="UP001620397"/>
    </source>
</evidence>
<evidence type="ECO:0000313" key="2">
    <source>
        <dbReference type="EMBL" id="MFK2932553.1"/>
    </source>
</evidence>
<name>A0ABW8KN74_9GAMM</name>
<gene>
    <name evidence="2" type="ORF">ISP14_17350</name>
</gene>
<dbReference type="RefSeq" id="WP_404542316.1">
    <property type="nucleotide sequence ID" value="NZ_JADIKL010000014.1"/>
</dbReference>
<protein>
    <submittedName>
        <fullName evidence="2">Beta-ketoacyl synthase chain length factor</fullName>
    </submittedName>
</protein>
<dbReference type="Proteomes" id="UP001620397">
    <property type="component" value="Unassembled WGS sequence"/>
</dbReference>
<evidence type="ECO:0000259" key="1">
    <source>
        <dbReference type="Pfam" id="PF13723"/>
    </source>
</evidence>
<proteinExistence type="predicted"/>
<organism evidence="2 3">
    <name type="scientific">Dyella agri</name>
    <dbReference type="NCBI Taxonomy" id="1926869"/>
    <lineage>
        <taxon>Bacteria</taxon>
        <taxon>Pseudomonadati</taxon>
        <taxon>Pseudomonadota</taxon>
        <taxon>Gammaproteobacteria</taxon>
        <taxon>Lysobacterales</taxon>
        <taxon>Rhodanobacteraceae</taxon>
        <taxon>Dyella</taxon>
    </lineage>
</organism>
<keyword evidence="3" id="KW-1185">Reference proteome</keyword>
<dbReference type="EMBL" id="JADIKL010000014">
    <property type="protein sequence ID" value="MFK2932553.1"/>
    <property type="molecule type" value="Genomic_DNA"/>
</dbReference>